<name>A0A0X3Q191_SCHSO</name>
<organism evidence="1">
    <name type="scientific">Schistocephalus solidus</name>
    <name type="common">Tapeworm</name>
    <dbReference type="NCBI Taxonomy" id="70667"/>
    <lineage>
        <taxon>Eukaryota</taxon>
        <taxon>Metazoa</taxon>
        <taxon>Spiralia</taxon>
        <taxon>Lophotrochozoa</taxon>
        <taxon>Platyhelminthes</taxon>
        <taxon>Cestoda</taxon>
        <taxon>Eucestoda</taxon>
        <taxon>Diphyllobothriidea</taxon>
        <taxon>Diphyllobothriidae</taxon>
        <taxon>Schistocephalus</taxon>
    </lineage>
</organism>
<gene>
    <name evidence="1" type="ORF">TR147515</name>
</gene>
<accession>A0A0X3Q191</accession>
<evidence type="ECO:0000313" key="1">
    <source>
        <dbReference type="EMBL" id="JAP57749.1"/>
    </source>
</evidence>
<sequence length="136" mass="15034">MIVLLDSVNPTTLTCSCRQQVSTVLFRVDQPLPNAPPTSFLTSTRLSFLFVWSALGLFLDCGFSNSTPLKVIQNDKNTGKTACRKAQRWVQKWRIVEWPSANASCCMNGSSVLISEKIANYEVKIPSDVVGYQSGN</sequence>
<proteinExistence type="predicted"/>
<protein>
    <submittedName>
        <fullName evidence="1">Uncharacterized protein</fullName>
    </submittedName>
</protein>
<dbReference type="EMBL" id="GEEE01005476">
    <property type="protein sequence ID" value="JAP57749.1"/>
    <property type="molecule type" value="Transcribed_RNA"/>
</dbReference>
<reference evidence="1" key="1">
    <citation type="submission" date="2016-01" db="EMBL/GenBank/DDBJ databases">
        <title>Reference transcriptome for the parasite Schistocephalus solidus: insights into the molecular evolution of parasitism.</title>
        <authorList>
            <person name="Hebert F.O."/>
            <person name="Grambauer S."/>
            <person name="Barber I."/>
            <person name="Landry C.R."/>
            <person name="Aubin-Horth N."/>
        </authorList>
    </citation>
    <scope>NUCLEOTIDE SEQUENCE</scope>
</reference>
<dbReference type="AlphaFoldDB" id="A0A0X3Q191"/>